<gene>
    <name evidence="1" type="ORF">F5876DRAFT_69471</name>
</gene>
<organism evidence="1 2">
    <name type="scientific">Lentinula aff. lateritia</name>
    <dbReference type="NCBI Taxonomy" id="2804960"/>
    <lineage>
        <taxon>Eukaryota</taxon>
        <taxon>Fungi</taxon>
        <taxon>Dikarya</taxon>
        <taxon>Basidiomycota</taxon>
        <taxon>Agaricomycotina</taxon>
        <taxon>Agaricomycetes</taxon>
        <taxon>Agaricomycetidae</taxon>
        <taxon>Agaricales</taxon>
        <taxon>Marasmiineae</taxon>
        <taxon>Omphalotaceae</taxon>
        <taxon>Lentinula</taxon>
    </lineage>
</organism>
<protein>
    <submittedName>
        <fullName evidence="1">Uncharacterized protein</fullName>
    </submittedName>
</protein>
<evidence type="ECO:0000313" key="2">
    <source>
        <dbReference type="Proteomes" id="UP001163835"/>
    </source>
</evidence>
<keyword evidence="2" id="KW-1185">Reference proteome</keyword>
<proteinExistence type="predicted"/>
<name>A0ACC1TMK0_9AGAR</name>
<evidence type="ECO:0000313" key="1">
    <source>
        <dbReference type="EMBL" id="KAJ3805818.1"/>
    </source>
</evidence>
<sequence length="306" mass="33950">MFAPLPDVEAAEVAPVSLAELPVPAEDAFKPEVGVLVADTRVPVLVLFRIAVPVDVVTLTTDSVVDRRPEDEVALIKDALEDVGGKLEILVLAEKKDEAELELGVASVKDEESWPHAVMESAKRRNADDNFIRKVNDHRMITLRINTSGRWKIPDFTKVWCAPVSRQKLELTGAPNSNSRNAELEEEEVNIAGRGRGPSKKFSPKAAGRVRLEMLEHPFIRNEGLYQESKPTSTRNFWGEIQMMKKLYLQATFVPRSVSTSAVSSAADPTITSLTRDFWELQIDVDPDAAAELDDEQHDGWVLSAI</sequence>
<dbReference type="Proteomes" id="UP001163835">
    <property type="component" value="Unassembled WGS sequence"/>
</dbReference>
<accession>A0ACC1TMK0</accession>
<dbReference type="EMBL" id="MU795524">
    <property type="protein sequence ID" value="KAJ3805818.1"/>
    <property type="molecule type" value="Genomic_DNA"/>
</dbReference>
<reference evidence="1" key="1">
    <citation type="submission" date="2022-09" db="EMBL/GenBank/DDBJ databases">
        <title>A Global Phylogenomic Analysis of the Shiitake Genus Lentinula.</title>
        <authorList>
            <consortium name="DOE Joint Genome Institute"/>
            <person name="Sierra-Patev S."/>
            <person name="Min B."/>
            <person name="Naranjo-Ortiz M."/>
            <person name="Looney B."/>
            <person name="Konkel Z."/>
            <person name="Slot J.C."/>
            <person name="Sakamoto Y."/>
            <person name="Steenwyk J.L."/>
            <person name="Rokas A."/>
            <person name="Carro J."/>
            <person name="Camarero S."/>
            <person name="Ferreira P."/>
            <person name="Molpeceres G."/>
            <person name="Ruiz-Duenas F.J."/>
            <person name="Serrano A."/>
            <person name="Henrissat B."/>
            <person name="Drula E."/>
            <person name="Hughes K.W."/>
            <person name="Mata J.L."/>
            <person name="Ishikawa N.K."/>
            <person name="Vargas-Isla R."/>
            <person name="Ushijima S."/>
            <person name="Smith C.A."/>
            <person name="Ahrendt S."/>
            <person name="Andreopoulos W."/>
            <person name="He G."/>
            <person name="Labutti K."/>
            <person name="Lipzen A."/>
            <person name="Ng V."/>
            <person name="Riley R."/>
            <person name="Sandor L."/>
            <person name="Barry K."/>
            <person name="Martinez A.T."/>
            <person name="Xiao Y."/>
            <person name="Gibbons J.G."/>
            <person name="Terashima K."/>
            <person name="Grigoriev I.V."/>
            <person name="Hibbett D.S."/>
        </authorList>
    </citation>
    <scope>NUCLEOTIDE SEQUENCE</scope>
    <source>
        <strain evidence="1">TMI1499</strain>
    </source>
</reference>
<comment type="caution">
    <text evidence="1">The sequence shown here is derived from an EMBL/GenBank/DDBJ whole genome shotgun (WGS) entry which is preliminary data.</text>
</comment>